<gene>
    <name evidence="2" type="ORF">D4764_01G0017900</name>
</gene>
<evidence type="ECO:0000313" key="2">
    <source>
        <dbReference type="EMBL" id="TWW81975.1"/>
    </source>
</evidence>
<feature type="compositionally biased region" description="Polar residues" evidence="1">
    <location>
        <begin position="99"/>
        <end position="108"/>
    </location>
</feature>
<keyword evidence="3" id="KW-1185">Reference proteome</keyword>
<organism evidence="2 3">
    <name type="scientific">Takifugu flavidus</name>
    <name type="common">sansaifugu</name>
    <dbReference type="NCBI Taxonomy" id="433684"/>
    <lineage>
        <taxon>Eukaryota</taxon>
        <taxon>Metazoa</taxon>
        <taxon>Chordata</taxon>
        <taxon>Craniata</taxon>
        <taxon>Vertebrata</taxon>
        <taxon>Euteleostomi</taxon>
        <taxon>Actinopterygii</taxon>
        <taxon>Neopterygii</taxon>
        <taxon>Teleostei</taxon>
        <taxon>Neoteleostei</taxon>
        <taxon>Acanthomorphata</taxon>
        <taxon>Eupercaria</taxon>
        <taxon>Tetraodontiformes</taxon>
        <taxon>Tetradontoidea</taxon>
        <taxon>Tetraodontidae</taxon>
        <taxon>Takifugu</taxon>
    </lineage>
</organism>
<evidence type="ECO:0000256" key="1">
    <source>
        <dbReference type="SAM" id="MobiDB-lite"/>
    </source>
</evidence>
<name>A0A5C6PR49_9TELE</name>
<sequence length="108" mass="11716">HSGNKRTGHKLSSCSDVRRRRGGDWTLVVGRNSRLSCSAQDAQAGVHQKRGRQGDRACGVGVYTGCQQLVQAVFRHLWMNGAAPQSQRLCRTGSRGVSEGQSTPIQLV</sequence>
<proteinExistence type="predicted"/>
<reference evidence="2 3" key="1">
    <citation type="submission" date="2019-04" db="EMBL/GenBank/DDBJ databases">
        <title>Chromosome genome assembly for Takifugu flavidus.</title>
        <authorList>
            <person name="Xiao S."/>
        </authorList>
    </citation>
    <scope>NUCLEOTIDE SEQUENCE [LARGE SCALE GENOMIC DNA]</scope>
    <source>
        <strain evidence="2">HTHZ2018</strain>
        <tissue evidence="2">Muscle</tissue>
    </source>
</reference>
<evidence type="ECO:0000313" key="3">
    <source>
        <dbReference type="Proteomes" id="UP000324091"/>
    </source>
</evidence>
<dbReference type="EMBL" id="RHFK02000001">
    <property type="protein sequence ID" value="TWW81975.1"/>
    <property type="molecule type" value="Genomic_DNA"/>
</dbReference>
<dbReference type="AlphaFoldDB" id="A0A5C6PR49"/>
<feature type="non-terminal residue" evidence="2">
    <location>
        <position position="1"/>
    </location>
</feature>
<protein>
    <submittedName>
        <fullName evidence="2">Uncharacterized protein</fullName>
    </submittedName>
</protein>
<dbReference type="Proteomes" id="UP000324091">
    <property type="component" value="Chromosome 1"/>
</dbReference>
<accession>A0A5C6PR49</accession>
<comment type="caution">
    <text evidence="2">The sequence shown here is derived from an EMBL/GenBank/DDBJ whole genome shotgun (WGS) entry which is preliminary data.</text>
</comment>
<feature type="region of interest" description="Disordered" evidence="1">
    <location>
        <begin position="88"/>
        <end position="108"/>
    </location>
</feature>